<dbReference type="GO" id="GO:0009116">
    <property type="term" value="P:nucleoside metabolic process"/>
    <property type="evidence" value="ECO:0007669"/>
    <property type="project" value="InterPro"/>
</dbReference>
<accession>A0A0B0HBI5</accession>
<dbReference type="AlphaFoldDB" id="A0A0B0HBI5"/>
<evidence type="ECO:0008006" key="3">
    <source>
        <dbReference type="Google" id="ProtNLM"/>
    </source>
</evidence>
<dbReference type="Gene3D" id="3.40.50.1580">
    <property type="entry name" value="Nucleoside phosphorylase domain"/>
    <property type="match status" value="1"/>
</dbReference>
<evidence type="ECO:0000313" key="2">
    <source>
        <dbReference type="Proteomes" id="UP000030856"/>
    </source>
</evidence>
<dbReference type="GO" id="GO:0003913">
    <property type="term" value="F:DNA photolyase activity"/>
    <property type="evidence" value="ECO:0007669"/>
    <property type="project" value="TreeGrafter"/>
</dbReference>
<dbReference type="GeneID" id="86992451"/>
<organism evidence="1 2">
    <name type="scientific">Solemya velum gill symbiont</name>
    <dbReference type="NCBI Taxonomy" id="2340"/>
    <lineage>
        <taxon>Bacteria</taxon>
        <taxon>Pseudomonadati</taxon>
        <taxon>Pseudomonadota</taxon>
        <taxon>Gammaproteobacteria</taxon>
        <taxon>sulfur-oxidizing symbionts</taxon>
    </lineage>
</organism>
<dbReference type="EMBL" id="JRAA01000002">
    <property type="protein sequence ID" value="KHF25239.1"/>
    <property type="molecule type" value="Genomic_DNA"/>
</dbReference>
<dbReference type="InterPro" id="IPR049539">
    <property type="entry name" value="SPL"/>
</dbReference>
<dbReference type="OrthoDB" id="21362at2"/>
<proteinExistence type="predicted"/>
<dbReference type="PANTHER" id="PTHR37822:SF2">
    <property type="entry name" value="SPORE PHOTOPRODUCT LYASE"/>
    <property type="match status" value="1"/>
</dbReference>
<reference evidence="1 2" key="1">
    <citation type="journal article" date="2014" name="BMC Genomics">
        <title>The genome of the intracellular bacterium of the coastal bivalve, Solemya velum: a blueprint for thriving in and out of symbiosis.</title>
        <authorList>
            <person name="Dmytrenko O."/>
            <person name="Russell S.L."/>
            <person name="Loo W.T."/>
            <person name="Fontanez K.M."/>
            <person name="Liao L."/>
            <person name="Roeselers G."/>
            <person name="Sharma R."/>
            <person name="Stewart F.J."/>
            <person name="Newton I.L."/>
            <person name="Woyke T."/>
            <person name="Wu D."/>
            <person name="Lang J.M."/>
            <person name="Eisen J.A."/>
            <person name="Cavanaugh C.M."/>
        </authorList>
    </citation>
    <scope>NUCLEOTIDE SEQUENCE [LARGE SCALE GENOMIC DNA]</scope>
    <source>
        <strain evidence="1 2">WH</strain>
    </source>
</reference>
<sequence length="271" mass="30408">MIHFVVAFDAEARPLIDHFKLKRQHHERSFPVYLGEQHALIVSGAGKIASAAATAHLHGLTGFQHQQVWINFGIAGHPSLPVGETRLCHQVIDKLSKQVFYPQLVIKSPWPSESLFTLDEPDDSYADDALLDMEASSFFATANRYATAELVQVVKVVSDNAEAPINDIPTKQQIIELLAPQVEQLKHFSDSLQQLANQLQPDRRIGEAAAYYQQKFHFSFSQSESLRHLLQQWIALDAAISTDELCRFDAKSSRQLLEKLQQQISDAGQPT</sequence>
<dbReference type="STRING" id="2340.JV46_10350"/>
<dbReference type="RefSeq" id="WP_052132225.1">
    <property type="nucleotide sequence ID" value="NZ_JRAA01000002.1"/>
</dbReference>
<comment type="caution">
    <text evidence="1">The sequence shown here is derived from an EMBL/GenBank/DDBJ whole genome shotgun (WGS) entry which is preliminary data.</text>
</comment>
<dbReference type="Proteomes" id="UP000030856">
    <property type="component" value="Unassembled WGS sequence"/>
</dbReference>
<name>A0A0B0HBI5_SOVGS</name>
<keyword evidence="2" id="KW-1185">Reference proteome</keyword>
<dbReference type="InterPro" id="IPR035994">
    <property type="entry name" value="Nucleoside_phosphorylase_sf"/>
</dbReference>
<dbReference type="GO" id="GO:0042601">
    <property type="term" value="C:endospore-forming forespore"/>
    <property type="evidence" value="ECO:0007669"/>
    <property type="project" value="TreeGrafter"/>
</dbReference>
<dbReference type="GO" id="GO:0051539">
    <property type="term" value="F:4 iron, 4 sulfur cluster binding"/>
    <property type="evidence" value="ECO:0007669"/>
    <property type="project" value="TreeGrafter"/>
</dbReference>
<dbReference type="GO" id="GO:1904047">
    <property type="term" value="F:S-adenosyl-L-methionine binding"/>
    <property type="evidence" value="ECO:0007669"/>
    <property type="project" value="TreeGrafter"/>
</dbReference>
<dbReference type="eggNOG" id="COG0775">
    <property type="taxonomic scope" value="Bacteria"/>
</dbReference>
<dbReference type="PANTHER" id="PTHR37822">
    <property type="entry name" value="SPORE PHOTOPRODUCT LYASE-RELATED"/>
    <property type="match status" value="1"/>
</dbReference>
<protein>
    <recommendedName>
        <fullName evidence="3">Nucleoside phosphorylase domain-containing protein</fullName>
    </recommendedName>
</protein>
<evidence type="ECO:0000313" key="1">
    <source>
        <dbReference type="EMBL" id="KHF25239.1"/>
    </source>
</evidence>
<gene>
    <name evidence="1" type="ORF">JV46_10350</name>
</gene>
<dbReference type="SUPFAM" id="SSF53167">
    <property type="entry name" value="Purine and uridine phosphorylases"/>
    <property type="match status" value="1"/>
</dbReference>